<keyword evidence="1" id="KW-0472">Membrane</keyword>
<evidence type="ECO:0000313" key="3">
    <source>
        <dbReference type="RefSeq" id="XP_033454856.1"/>
    </source>
</evidence>
<dbReference type="GeneID" id="54356922"/>
<reference evidence="3" key="2">
    <citation type="submission" date="2020-04" db="EMBL/GenBank/DDBJ databases">
        <authorList>
            <consortium name="NCBI Genome Project"/>
        </authorList>
    </citation>
    <scope>NUCLEOTIDE SEQUENCE</scope>
    <source>
        <strain evidence="3">CBS 342.82</strain>
    </source>
</reference>
<accession>A0A6J3LPL8</accession>
<feature type="transmembrane region" description="Helical" evidence="1">
    <location>
        <begin position="156"/>
        <end position="176"/>
    </location>
</feature>
<evidence type="ECO:0000256" key="1">
    <source>
        <dbReference type="SAM" id="Phobius"/>
    </source>
</evidence>
<dbReference type="AlphaFoldDB" id="A0A6J3LPL8"/>
<gene>
    <name evidence="3" type="ORF">K489DRAFT_139818</name>
</gene>
<dbReference type="RefSeq" id="XP_033454856.1">
    <property type="nucleotide sequence ID" value="XM_033599123.1"/>
</dbReference>
<dbReference type="Proteomes" id="UP000504637">
    <property type="component" value="Unplaced"/>
</dbReference>
<keyword evidence="1" id="KW-1133">Transmembrane helix</keyword>
<keyword evidence="2" id="KW-1185">Reference proteome</keyword>
<proteinExistence type="predicted"/>
<keyword evidence="1" id="KW-0812">Transmembrane</keyword>
<protein>
    <submittedName>
        <fullName evidence="3">Uncharacterized protein</fullName>
    </submittedName>
</protein>
<feature type="transmembrane region" description="Helical" evidence="1">
    <location>
        <begin position="115"/>
        <end position="135"/>
    </location>
</feature>
<reference evidence="3" key="1">
    <citation type="submission" date="2020-01" db="EMBL/GenBank/DDBJ databases">
        <authorList>
            <consortium name="DOE Joint Genome Institute"/>
            <person name="Haridas S."/>
            <person name="Albert R."/>
            <person name="Binder M."/>
            <person name="Bloem J."/>
            <person name="Labutti K."/>
            <person name="Salamov A."/>
            <person name="Andreopoulos B."/>
            <person name="Baker S.E."/>
            <person name="Barry K."/>
            <person name="Bills G."/>
            <person name="Bluhm B.H."/>
            <person name="Cannon C."/>
            <person name="Castanera R."/>
            <person name="Culley D.E."/>
            <person name="Daum C."/>
            <person name="Ezra D."/>
            <person name="Gonzalez J.B."/>
            <person name="Henrissat B."/>
            <person name="Kuo A."/>
            <person name="Liang C."/>
            <person name="Lipzen A."/>
            <person name="Lutzoni F."/>
            <person name="Magnuson J."/>
            <person name="Mondo S."/>
            <person name="Nolan M."/>
            <person name="Ohm R."/>
            <person name="Pangilinan J."/>
            <person name="Park H.-J."/>
            <person name="Ramirez L."/>
            <person name="Alfaro M."/>
            <person name="Sun H."/>
            <person name="Tritt A."/>
            <person name="Yoshinaga Y."/>
            <person name="Zwiers L.-H."/>
            <person name="Turgeon B.G."/>
            <person name="Goodwin S.B."/>
            <person name="Spatafora J.W."/>
            <person name="Crous P.W."/>
            <person name="Grigoriev I.V."/>
        </authorList>
    </citation>
    <scope>NUCLEOTIDE SEQUENCE</scope>
    <source>
        <strain evidence="3">CBS 342.82</strain>
    </source>
</reference>
<reference evidence="3" key="3">
    <citation type="submission" date="2025-08" db="UniProtKB">
        <authorList>
            <consortium name="RefSeq"/>
        </authorList>
    </citation>
    <scope>IDENTIFICATION</scope>
    <source>
        <strain evidence="3">CBS 342.82</strain>
    </source>
</reference>
<organism evidence="3">
    <name type="scientific">Dissoconium aciculare CBS 342.82</name>
    <dbReference type="NCBI Taxonomy" id="1314786"/>
    <lineage>
        <taxon>Eukaryota</taxon>
        <taxon>Fungi</taxon>
        <taxon>Dikarya</taxon>
        <taxon>Ascomycota</taxon>
        <taxon>Pezizomycotina</taxon>
        <taxon>Dothideomycetes</taxon>
        <taxon>Dothideomycetidae</taxon>
        <taxon>Mycosphaerellales</taxon>
        <taxon>Dissoconiaceae</taxon>
        <taxon>Dissoconium</taxon>
    </lineage>
</organism>
<evidence type="ECO:0000313" key="2">
    <source>
        <dbReference type="Proteomes" id="UP000504637"/>
    </source>
</evidence>
<name>A0A6J3LPL8_9PEZI</name>
<sequence>MKMCMGMSTHLYRTTCHAAFVVPQLSVAQSWLSQPLSLLSRLTNVALLTRSVAPFKTRNRPAAQTVLSDDAEITNYQTTQLSASAFQSSQEPMFGSPYHGGYSAHFTALSLIRAILWHVVYIITTLHSLSSFVDWRGRTTSFVNRGESFWKTEMEIAMELTIHTSILTILAVLRWLLRDMDLVLMLLFAQILSTAVLASLASTSEKQPALSATTGEEAPPRGEKCAYSIV</sequence>
<feature type="transmembrane region" description="Helical" evidence="1">
    <location>
        <begin position="182"/>
        <end position="201"/>
    </location>
</feature>